<feature type="region of interest" description="Disordered" evidence="16">
    <location>
        <begin position="99"/>
        <end position="176"/>
    </location>
</feature>
<evidence type="ECO:0000256" key="6">
    <source>
        <dbReference type="ARBA" id="ARBA00022617"/>
    </source>
</evidence>
<comment type="subcellular location">
    <subcellularLocation>
        <location evidence="1">Cell membrane</location>
        <topology evidence="1">Lipid-anchor</topology>
        <topology evidence="1">GPI-anchor</topology>
    </subcellularLocation>
    <subcellularLocation>
        <location evidence="2">Secreted</location>
    </subcellularLocation>
</comment>
<accession>A0AAV9UUH6</accession>
<feature type="disulfide bond" evidence="15">
    <location>
        <begin position="38"/>
        <end position="69"/>
    </location>
</feature>
<keyword evidence="6 15" id="KW-0349">Heme</keyword>
<reference evidence="20 21" key="1">
    <citation type="submission" date="2019-10" db="EMBL/GenBank/DDBJ databases">
        <authorList>
            <person name="Palmer J.M."/>
        </authorList>
    </citation>
    <scope>NUCLEOTIDE SEQUENCE [LARGE SCALE GENOMIC DNA]</scope>
    <source>
        <strain evidence="20 21">TWF696</strain>
    </source>
</reference>
<keyword evidence="11 17" id="KW-0472">Membrane</keyword>
<dbReference type="GO" id="GO:0098552">
    <property type="term" value="C:side of membrane"/>
    <property type="evidence" value="ECO:0007669"/>
    <property type="project" value="UniProtKB-KW"/>
</dbReference>
<keyword evidence="7" id="KW-0336">GPI-anchor</keyword>
<feature type="signal peptide" evidence="18">
    <location>
        <begin position="1"/>
        <end position="25"/>
    </location>
</feature>
<evidence type="ECO:0000259" key="19">
    <source>
        <dbReference type="PROSITE" id="PS52012"/>
    </source>
</evidence>
<evidence type="ECO:0000256" key="5">
    <source>
        <dbReference type="ARBA" id="ARBA00022525"/>
    </source>
</evidence>
<evidence type="ECO:0000256" key="2">
    <source>
        <dbReference type="ARBA" id="ARBA00004613"/>
    </source>
</evidence>
<evidence type="ECO:0000313" key="20">
    <source>
        <dbReference type="EMBL" id="KAK6349550.1"/>
    </source>
</evidence>
<evidence type="ECO:0000256" key="4">
    <source>
        <dbReference type="ARBA" id="ARBA00022475"/>
    </source>
</evidence>
<evidence type="ECO:0000256" key="3">
    <source>
        <dbReference type="ARBA" id="ARBA00010031"/>
    </source>
</evidence>
<evidence type="ECO:0000256" key="18">
    <source>
        <dbReference type="SAM" id="SignalP"/>
    </source>
</evidence>
<dbReference type="InterPro" id="IPR008427">
    <property type="entry name" value="Extracellular_membr_CFEM_dom"/>
</dbReference>
<name>A0AAV9UUH6_9PEZI</name>
<dbReference type="GO" id="GO:0005886">
    <property type="term" value="C:plasma membrane"/>
    <property type="evidence" value="ECO:0007669"/>
    <property type="project" value="UniProtKB-SubCell"/>
</dbReference>
<keyword evidence="17" id="KW-1133">Transmembrane helix</keyword>
<feature type="compositionally biased region" description="Low complexity" evidence="16">
    <location>
        <begin position="101"/>
        <end position="140"/>
    </location>
</feature>
<feature type="disulfide bond" evidence="15">
    <location>
        <begin position="48"/>
        <end position="55"/>
    </location>
</feature>
<evidence type="ECO:0000256" key="8">
    <source>
        <dbReference type="ARBA" id="ARBA00022723"/>
    </source>
</evidence>
<organism evidence="20 21">
    <name type="scientific">Orbilia brochopaga</name>
    <dbReference type="NCBI Taxonomy" id="3140254"/>
    <lineage>
        <taxon>Eukaryota</taxon>
        <taxon>Fungi</taxon>
        <taxon>Dikarya</taxon>
        <taxon>Ascomycota</taxon>
        <taxon>Pezizomycotina</taxon>
        <taxon>Orbiliomycetes</taxon>
        <taxon>Orbiliales</taxon>
        <taxon>Orbiliaceae</taxon>
        <taxon>Orbilia</taxon>
    </lineage>
</organism>
<dbReference type="Pfam" id="PF05730">
    <property type="entry name" value="CFEM"/>
    <property type="match status" value="1"/>
</dbReference>
<feature type="domain" description="CFEM" evidence="19">
    <location>
        <begin position="6"/>
        <end position="117"/>
    </location>
</feature>
<keyword evidence="14" id="KW-0449">Lipoprotein</keyword>
<feature type="transmembrane region" description="Helical" evidence="17">
    <location>
        <begin position="181"/>
        <end position="203"/>
    </location>
</feature>
<keyword evidence="17" id="KW-0812">Transmembrane</keyword>
<evidence type="ECO:0000256" key="16">
    <source>
        <dbReference type="SAM" id="MobiDB-lite"/>
    </source>
</evidence>
<keyword evidence="4" id="KW-1003">Cell membrane</keyword>
<gene>
    <name evidence="20" type="ORF">TWF696_005834</name>
</gene>
<evidence type="ECO:0000256" key="10">
    <source>
        <dbReference type="ARBA" id="ARBA00023004"/>
    </source>
</evidence>
<evidence type="ECO:0000256" key="15">
    <source>
        <dbReference type="PROSITE-ProRule" id="PRU01356"/>
    </source>
</evidence>
<keyword evidence="9 18" id="KW-0732">Signal</keyword>
<feature type="chain" id="PRO_5043765609" description="CFEM domain-containing protein" evidence="18">
    <location>
        <begin position="26"/>
        <end position="259"/>
    </location>
</feature>
<feature type="disulfide bond" evidence="15">
    <location>
        <begin position="57"/>
        <end position="90"/>
    </location>
</feature>
<keyword evidence="8 15" id="KW-0479">Metal-binding</keyword>
<evidence type="ECO:0000256" key="13">
    <source>
        <dbReference type="ARBA" id="ARBA00023180"/>
    </source>
</evidence>
<evidence type="ECO:0000256" key="12">
    <source>
        <dbReference type="ARBA" id="ARBA00023157"/>
    </source>
</evidence>
<evidence type="ECO:0000256" key="14">
    <source>
        <dbReference type="ARBA" id="ARBA00023288"/>
    </source>
</evidence>
<feature type="binding site" description="axial binding residue" evidence="15">
    <location>
        <position position="52"/>
    </location>
    <ligand>
        <name>heme</name>
        <dbReference type="ChEBI" id="CHEBI:30413"/>
    </ligand>
    <ligandPart>
        <name>Fe</name>
        <dbReference type="ChEBI" id="CHEBI:18248"/>
    </ligandPart>
</feature>
<protein>
    <recommendedName>
        <fullName evidence="19">CFEM domain-containing protein</fullName>
    </recommendedName>
</protein>
<evidence type="ECO:0000256" key="1">
    <source>
        <dbReference type="ARBA" id="ARBA00004609"/>
    </source>
</evidence>
<dbReference type="PANTHER" id="PTHR37928:SF2">
    <property type="entry name" value="GPI ANCHORED CFEM DOMAIN PROTEIN (AFU_ORTHOLOGUE AFUA_6G10580)"/>
    <property type="match status" value="1"/>
</dbReference>
<proteinExistence type="inferred from homology"/>
<keyword evidence="5" id="KW-0964">Secreted</keyword>
<dbReference type="PANTHER" id="PTHR37928">
    <property type="entry name" value="CFEM DOMAIN PROTEIN (AFU_ORTHOLOGUE AFUA_6G14090)"/>
    <property type="match status" value="1"/>
</dbReference>
<evidence type="ECO:0000256" key="9">
    <source>
        <dbReference type="ARBA" id="ARBA00022729"/>
    </source>
</evidence>
<dbReference type="InterPro" id="IPR051735">
    <property type="entry name" value="CFEM_domain"/>
</dbReference>
<evidence type="ECO:0000313" key="21">
    <source>
        <dbReference type="Proteomes" id="UP001375240"/>
    </source>
</evidence>
<dbReference type="Proteomes" id="UP001375240">
    <property type="component" value="Unassembled WGS sequence"/>
</dbReference>
<keyword evidence="10 15" id="KW-0408">Iron</keyword>
<dbReference type="SMART" id="SM00747">
    <property type="entry name" value="CFEM"/>
    <property type="match status" value="1"/>
</dbReference>
<dbReference type="GO" id="GO:0046872">
    <property type="term" value="F:metal ion binding"/>
    <property type="evidence" value="ECO:0007669"/>
    <property type="project" value="UniProtKB-UniRule"/>
</dbReference>
<sequence>MILRRVLIFGNLQLLFTLYFPGIEAQASVAVPFCAVNCLSDALLQSSCFQTDVRCLCQSSGYVTAVADCISEVCNELDQKQARQYATENCRSNGVALSLPGASSTSTGTATSESTTTSAGSTTTSATGSVSTTLSTTTTSVGDVLGASAPSGTPAAKETGSDQNSAQGASNGGGGSTNTGAIVGGVVGGVGAIALILVGTWLVMRERRKRMAMATSLPSTAPEVAQPDMNSQSIWTGDNTYSWNPQRDGHGIQGGIADR</sequence>
<feature type="disulfide bond" evidence="15">
    <location>
        <begin position="34"/>
        <end position="74"/>
    </location>
</feature>
<dbReference type="GO" id="GO:0005576">
    <property type="term" value="C:extracellular region"/>
    <property type="evidence" value="ECO:0007669"/>
    <property type="project" value="UniProtKB-SubCell"/>
</dbReference>
<keyword evidence="21" id="KW-1185">Reference proteome</keyword>
<dbReference type="PROSITE" id="PS52012">
    <property type="entry name" value="CFEM"/>
    <property type="match status" value="1"/>
</dbReference>
<keyword evidence="12 15" id="KW-1015">Disulfide bond</keyword>
<comment type="similarity">
    <text evidence="3">Belongs to the RBT5 family.</text>
</comment>
<evidence type="ECO:0000256" key="7">
    <source>
        <dbReference type="ARBA" id="ARBA00022622"/>
    </source>
</evidence>
<evidence type="ECO:0000256" key="17">
    <source>
        <dbReference type="SAM" id="Phobius"/>
    </source>
</evidence>
<keyword evidence="13" id="KW-0325">Glycoprotein</keyword>
<dbReference type="EMBL" id="JAVHNQ010000004">
    <property type="protein sequence ID" value="KAK6349550.1"/>
    <property type="molecule type" value="Genomic_DNA"/>
</dbReference>
<evidence type="ECO:0000256" key="11">
    <source>
        <dbReference type="ARBA" id="ARBA00023136"/>
    </source>
</evidence>
<dbReference type="AlphaFoldDB" id="A0AAV9UUH6"/>
<comment type="caution">
    <text evidence="20">The sequence shown here is derived from an EMBL/GenBank/DDBJ whole genome shotgun (WGS) entry which is preliminary data.</text>
</comment>